<dbReference type="Proteomes" id="UP000248689">
    <property type="component" value="Unassembled WGS sequence"/>
</dbReference>
<evidence type="ECO:0000313" key="4">
    <source>
        <dbReference type="Proteomes" id="UP000248689"/>
    </source>
</evidence>
<comment type="caution">
    <text evidence="3">The sequence shown here is derived from an EMBL/GenBank/DDBJ whole genome shotgun (WGS) entry which is preliminary data.</text>
</comment>
<sequence>MKKLLTTLLLSTAVTAQAAPIMNIFELGIKAGQTAAYDEVGKYNITASVQNEKGTLAMYSAKRKNNPEMAYMFEIYADNDAYQTHIQSPQYRFFLQKSPELLTDHKRKINVEPQYLADKKVEQTAQTINNFVMVEVKPEFNQAFREIVIAEMAQSMKVEQDVLAMYAVTDKEKPTRWYFYEIYASEQAYQQHRQTAHFKDYLKQTADMLQGKEMIEITPAFLMNKGSVQFNTLP</sequence>
<accession>A0A328C041</accession>
<dbReference type="PANTHER" id="PTHR33336:SF3">
    <property type="entry name" value="ABM DOMAIN-CONTAINING PROTEIN"/>
    <property type="match status" value="1"/>
</dbReference>
<evidence type="ECO:0000259" key="2">
    <source>
        <dbReference type="PROSITE" id="PS51725"/>
    </source>
</evidence>
<feature type="domain" description="ABM" evidence="2">
    <location>
        <begin position="128"/>
        <end position="217"/>
    </location>
</feature>
<dbReference type="EMBL" id="PTPX01000001">
    <property type="protein sequence ID" value="RAL19926.1"/>
    <property type="molecule type" value="Genomic_DNA"/>
</dbReference>
<protein>
    <submittedName>
        <fullName evidence="3">Antibiotic biosynthesis monooxygenase</fullName>
    </submittedName>
</protein>
<dbReference type="GO" id="GO:0004497">
    <property type="term" value="F:monooxygenase activity"/>
    <property type="evidence" value="ECO:0007669"/>
    <property type="project" value="UniProtKB-KW"/>
</dbReference>
<name>A0A328C041_9PAST</name>
<gene>
    <name evidence="3" type="ORF">C5N92_00710</name>
</gene>
<dbReference type="PANTHER" id="PTHR33336">
    <property type="entry name" value="QUINOL MONOOXYGENASE YGIN-RELATED"/>
    <property type="match status" value="1"/>
</dbReference>
<dbReference type="InterPro" id="IPR011008">
    <property type="entry name" value="Dimeric_a/b-barrel"/>
</dbReference>
<keyword evidence="3" id="KW-0560">Oxidoreductase</keyword>
<dbReference type="InterPro" id="IPR007138">
    <property type="entry name" value="ABM_dom"/>
</dbReference>
<keyword evidence="4" id="KW-1185">Reference proteome</keyword>
<dbReference type="RefSeq" id="WP_111748967.1">
    <property type="nucleotide sequence ID" value="NZ_PTPX01000001.1"/>
</dbReference>
<evidence type="ECO:0000256" key="1">
    <source>
        <dbReference type="SAM" id="SignalP"/>
    </source>
</evidence>
<feature type="signal peptide" evidence="1">
    <location>
        <begin position="1"/>
        <end position="18"/>
    </location>
</feature>
<dbReference type="Gene3D" id="3.30.70.100">
    <property type="match status" value="1"/>
</dbReference>
<dbReference type="AlphaFoldDB" id="A0A328C041"/>
<dbReference type="OrthoDB" id="9812754at2"/>
<dbReference type="Pfam" id="PF03992">
    <property type="entry name" value="ABM"/>
    <property type="match status" value="2"/>
</dbReference>
<organism evidence="3 4">
    <name type="scientific">Glaesserella australis</name>
    <dbReference type="NCBI Taxonomy" id="2094024"/>
    <lineage>
        <taxon>Bacteria</taxon>
        <taxon>Pseudomonadati</taxon>
        <taxon>Pseudomonadota</taxon>
        <taxon>Gammaproteobacteria</taxon>
        <taxon>Pasteurellales</taxon>
        <taxon>Pasteurellaceae</taxon>
        <taxon>Glaesserella</taxon>
    </lineage>
</organism>
<reference evidence="4" key="1">
    <citation type="submission" date="2018-02" db="EMBL/GenBank/DDBJ databases">
        <title>Glaesserella australis sp. nov., isolated from the lungs of pigs.</title>
        <authorList>
            <person name="Turni C."/>
            <person name="Christensen H."/>
        </authorList>
    </citation>
    <scope>NUCLEOTIDE SEQUENCE [LARGE SCALE GENOMIC DNA]</scope>
    <source>
        <strain evidence="4">HS4635</strain>
    </source>
</reference>
<keyword evidence="1" id="KW-0732">Signal</keyword>
<dbReference type="SUPFAM" id="SSF54909">
    <property type="entry name" value="Dimeric alpha+beta barrel"/>
    <property type="match status" value="2"/>
</dbReference>
<evidence type="ECO:0000313" key="3">
    <source>
        <dbReference type="EMBL" id="RAL19926.1"/>
    </source>
</evidence>
<dbReference type="InterPro" id="IPR050744">
    <property type="entry name" value="AI-2_Isomerase_LsrG"/>
</dbReference>
<keyword evidence="3" id="KW-0503">Monooxygenase</keyword>
<dbReference type="PROSITE" id="PS51725">
    <property type="entry name" value="ABM"/>
    <property type="match status" value="2"/>
</dbReference>
<feature type="domain" description="ABM" evidence="2">
    <location>
        <begin position="21"/>
        <end position="110"/>
    </location>
</feature>
<feature type="chain" id="PRO_5016296661" evidence="1">
    <location>
        <begin position="19"/>
        <end position="234"/>
    </location>
</feature>
<proteinExistence type="predicted"/>